<accession>A0AC34GK20</accession>
<reference evidence="2" key="1">
    <citation type="submission" date="2022-11" db="UniProtKB">
        <authorList>
            <consortium name="WormBaseParasite"/>
        </authorList>
    </citation>
    <scope>IDENTIFICATION</scope>
</reference>
<protein>
    <submittedName>
        <fullName evidence="2">EGF-like domain-containing protein</fullName>
    </submittedName>
</protein>
<dbReference type="Proteomes" id="UP000887579">
    <property type="component" value="Unplaced"/>
</dbReference>
<organism evidence="1 2">
    <name type="scientific">Panagrolaimus sp. ES5</name>
    <dbReference type="NCBI Taxonomy" id="591445"/>
    <lineage>
        <taxon>Eukaryota</taxon>
        <taxon>Metazoa</taxon>
        <taxon>Ecdysozoa</taxon>
        <taxon>Nematoda</taxon>
        <taxon>Chromadorea</taxon>
        <taxon>Rhabditida</taxon>
        <taxon>Tylenchina</taxon>
        <taxon>Panagrolaimomorpha</taxon>
        <taxon>Panagrolaimoidea</taxon>
        <taxon>Panagrolaimidae</taxon>
        <taxon>Panagrolaimus</taxon>
    </lineage>
</organism>
<proteinExistence type="predicted"/>
<evidence type="ECO:0000313" key="1">
    <source>
        <dbReference type="Proteomes" id="UP000887579"/>
    </source>
</evidence>
<sequence length="225" mass="25179">GIYYNATAYFRKGQVRIPSDAYNTLLRYITDRNNFQIGHSGLYINPYQPYPPYSACYRNTCHPKGHCIELGPNAYRCECGAGYRDKNPSDPGHNCLPINNFNECENPEDNECSENARCIDLEHLYKCECLPGFTDAAKEGTVPGSVCVLDYCSDVNFCPTNSTCVNMEQQAECQCNRGFVDIRKSDRRLAVGFDENTICLKSTDVNECVLGLHNCSGVAECVDLK</sequence>
<evidence type="ECO:0000313" key="2">
    <source>
        <dbReference type="WBParaSite" id="ES5_v2.g29896.t1"/>
    </source>
</evidence>
<dbReference type="WBParaSite" id="ES5_v2.g29896.t1">
    <property type="protein sequence ID" value="ES5_v2.g29896.t1"/>
    <property type="gene ID" value="ES5_v2.g29896"/>
</dbReference>
<name>A0AC34GK20_9BILA</name>